<sequence>MTVLFYGLTQLSINAAQKHRGDRRLWLIWLIRKTLEEDLGCEFDGEGEDWVNDEVQIFFDGYLLLHQLALVLGLQSITGASVWRVFDLQQLRLDIGKATSKADVLELYVEEEDMEKNGTSEEKVVVERKSRDHLRPLCPALNLGSCFGFSLTDSQVSGLCFCFPTLSTLIDRKSSSAAARLALSNWGNAAVYNVTEIATNKPCCEGEDLETLYGSEIIAVERVQAFSSVGKRTGSQAGTESSHISPRLSDATQTQRHDRRRKTVKEDFGGDFDGEASVNDCDLEGIPSAAPTRCRKGDLGVEVLGLHVDEEDTTFIDRKSEE</sequence>
<feature type="compositionally biased region" description="Polar residues" evidence="1">
    <location>
        <begin position="233"/>
        <end position="254"/>
    </location>
</feature>
<dbReference type="EMBL" id="JARJCW010000068">
    <property type="protein sequence ID" value="KAJ7199469.1"/>
    <property type="molecule type" value="Genomic_DNA"/>
</dbReference>
<dbReference type="Proteomes" id="UP001219525">
    <property type="component" value="Unassembled WGS sequence"/>
</dbReference>
<keyword evidence="3" id="KW-1185">Reference proteome</keyword>
<proteinExistence type="predicted"/>
<evidence type="ECO:0000256" key="1">
    <source>
        <dbReference type="SAM" id="MobiDB-lite"/>
    </source>
</evidence>
<reference evidence="2" key="1">
    <citation type="submission" date="2023-03" db="EMBL/GenBank/DDBJ databases">
        <title>Massive genome expansion in bonnet fungi (Mycena s.s.) driven by repeated elements and novel gene families across ecological guilds.</title>
        <authorList>
            <consortium name="Lawrence Berkeley National Laboratory"/>
            <person name="Harder C.B."/>
            <person name="Miyauchi S."/>
            <person name="Viragh M."/>
            <person name="Kuo A."/>
            <person name="Thoen E."/>
            <person name="Andreopoulos B."/>
            <person name="Lu D."/>
            <person name="Skrede I."/>
            <person name="Drula E."/>
            <person name="Henrissat B."/>
            <person name="Morin E."/>
            <person name="Kohler A."/>
            <person name="Barry K."/>
            <person name="LaButti K."/>
            <person name="Morin E."/>
            <person name="Salamov A."/>
            <person name="Lipzen A."/>
            <person name="Mereny Z."/>
            <person name="Hegedus B."/>
            <person name="Baldrian P."/>
            <person name="Stursova M."/>
            <person name="Weitz H."/>
            <person name="Taylor A."/>
            <person name="Grigoriev I.V."/>
            <person name="Nagy L.G."/>
            <person name="Martin F."/>
            <person name="Kauserud H."/>
        </authorList>
    </citation>
    <scope>NUCLEOTIDE SEQUENCE</scope>
    <source>
        <strain evidence="2">9144</strain>
    </source>
</reference>
<protein>
    <submittedName>
        <fullName evidence="2">Uncharacterized protein</fullName>
    </submittedName>
</protein>
<evidence type="ECO:0000313" key="2">
    <source>
        <dbReference type="EMBL" id="KAJ7199469.1"/>
    </source>
</evidence>
<accession>A0AAD6V4G2</accession>
<gene>
    <name evidence="2" type="ORF">GGX14DRAFT_401411</name>
</gene>
<organism evidence="2 3">
    <name type="scientific">Mycena pura</name>
    <dbReference type="NCBI Taxonomy" id="153505"/>
    <lineage>
        <taxon>Eukaryota</taxon>
        <taxon>Fungi</taxon>
        <taxon>Dikarya</taxon>
        <taxon>Basidiomycota</taxon>
        <taxon>Agaricomycotina</taxon>
        <taxon>Agaricomycetes</taxon>
        <taxon>Agaricomycetidae</taxon>
        <taxon>Agaricales</taxon>
        <taxon>Marasmiineae</taxon>
        <taxon>Mycenaceae</taxon>
        <taxon>Mycena</taxon>
    </lineage>
</organism>
<comment type="caution">
    <text evidence="2">The sequence shown here is derived from an EMBL/GenBank/DDBJ whole genome shotgun (WGS) entry which is preliminary data.</text>
</comment>
<evidence type="ECO:0000313" key="3">
    <source>
        <dbReference type="Proteomes" id="UP001219525"/>
    </source>
</evidence>
<dbReference type="AlphaFoldDB" id="A0AAD6V4G2"/>
<feature type="region of interest" description="Disordered" evidence="1">
    <location>
        <begin position="231"/>
        <end position="271"/>
    </location>
</feature>
<name>A0AAD6V4G2_9AGAR</name>